<dbReference type="RefSeq" id="WP_186949745.1">
    <property type="nucleotide sequence ID" value="NZ_JACOPL010000004.1"/>
</dbReference>
<gene>
    <name evidence="2" type="ORF">H8S45_05040</name>
</gene>
<evidence type="ECO:0000313" key="2">
    <source>
        <dbReference type="EMBL" id="MBC5724824.1"/>
    </source>
</evidence>
<dbReference type="Pfam" id="PF06831">
    <property type="entry name" value="H2TH"/>
    <property type="match status" value="1"/>
</dbReference>
<accession>A0A923LTG5</accession>
<comment type="caution">
    <text evidence="2">The sequence shown here is derived from an EMBL/GenBank/DDBJ whole genome shotgun (WGS) entry which is preliminary data.</text>
</comment>
<organism evidence="2 3">
    <name type="scientific">Agathobaculum faecis</name>
    <dbReference type="NCBI Taxonomy" id="2763013"/>
    <lineage>
        <taxon>Bacteria</taxon>
        <taxon>Bacillati</taxon>
        <taxon>Bacillota</taxon>
        <taxon>Clostridia</taxon>
        <taxon>Eubacteriales</taxon>
        <taxon>Butyricicoccaceae</taxon>
        <taxon>Agathobaculum</taxon>
    </lineage>
</organism>
<feature type="domain" description="Formamidopyrimidine-DNA glycosylase H2TH DNA-binding" evidence="1">
    <location>
        <begin position="1"/>
        <end position="56"/>
    </location>
</feature>
<dbReference type="SUPFAM" id="SSF46946">
    <property type="entry name" value="S13-like H2TH domain"/>
    <property type="match status" value="1"/>
</dbReference>
<dbReference type="InterPro" id="IPR015886">
    <property type="entry name" value="H2TH_FPG"/>
</dbReference>
<name>A0A923LTG5_9FIRM</name>
<dbReference type="GO" id="GO:0003684">
    <property type="term" value="F:damaged DNA binding"/>
    <property type="evidence" value="ECO:0007669"/>
    <property type="project" value="InterPro"/>
</dbReference>
<evidence type="ECO:0000259" key="1">
    <source>
        <dbReference type="Pfam" id="PF06831"/>
    </source>
</evidence>
<dbReference type="Gene3D" id="1.10.8.50">
    <property type="match status" value="1"/>
</dbReference>
<dbReference type="InterPro" id="IPR010979">
    <property type="entry name" value="Ribosomal_uS13-like_H2TH"/>
</dbReference>
<dbReference type="GO" id="GO:0006284">
    <property type="term" value="P:base-excision repair"/>
    <property type="evidence" value="ECO:0007669"/>
    <property type="project" value="InterPro"/>
</dbReference>
<proteinExistence type="predicted"/>
<evidence type="ECO:0000313" key="3">
    <source>
        <dbReference type="Proteomes" id="UP000606499"/>
    </source>
</evidence>
<sequence length="69" mass="7457">MNQAVIAGIVNIYADEILFAARIASVRAASSLTGGEWARLSTAIQEGLAYFIEKKRDHARGIHETKGQA</sequence>
<dbReference type="Proteomes" id="UP000606499">
    <property type="component" value="Unassembled WGS sequence"/>
</dbReference>
<dbReference type="GO" id="GO:0016799">
    <property type="term" value="F:hydrolase activity, hydrolyzing N-glycosyl compounds"/>
    <property type="evidence" value="ECO:0007669"/>
    <property type="project" value="InterPro"/>
</dbReference>
<dbReference type="EMBL" id="JACOPL010000004">
    <property type="protein sequence ID" value="MBC5724824.1"/>
    <property type="molecule type" value="Genomic_DNA"/>
</dbReference>
<keyword evidence="3" id="KW-1185">Reference proteome</keyword>
<protein>
    <recommendedName>
        <fullName evidence="1">Formamidopyrimidine-DNA glycosylase H2TH DNA-binding domain-containing protein</fullName>
    </recommendedName>
</protein>
<reference evidence="2" key="1">
    <citation type="submission" date="2020-08" db="EMBL/GenBank/DDBJ databases">
        <title>Genome public.</title>
        <authorList>
            <person name="Liu C."/>
            <person name="Sun Q."/>
        </authorList>
    </citation>
    <scope>NUCLEOTIDE SEQUENCE</scope>
    <source>
        <strain evidence="2">NSJ-28</strain>
    </source>
</reference>
<dbReference type="GO" id="GO:0003906">
    <property type="term" value="F:DNA-(apurinic or apyrimidinic site) endonuclease activity"/>
    <property type="evidence" value="ECO:0007669"/>
    <property type="project" value="InterPro"/>
</dbReference>
<dbReference type="GO" id="GO:0008270">
    <property type="term" value="F:zinc ion binding"/>
    <property type="evidence" value="ECO:0007669"/>
    <property type="project" value="InterPro"/>
</dbReference>
<dbReference type="AlphaFoldDB" id="A0A923LTG5"/>